<feature type="binding site" evidence="2">
    <location>
        <position position="70"/>
    </location>
    <ligand>
        <name>Zn(2+)</name>
        <dbReference type="ChEBI" id="CHEBI:29105"/>
    </ligand>
</feature>
<feature type="domain" description="C2H2-type" evidence="4">
    <location>
        <begin position="304"/>
        <end position="331"/>
    </location>
</feature>
<evidence type="ECO:0000313" key="6">
    <source>
        <dbReference type="Proteomes" id="UP001652582"/>
    </source>
</evidence>
<feature type="compositionally biased region" description="Basic and acidic residues" evidence="3">
    <location>
        <begin position="633"/>
        <end position="642"/>
    </location>
</feature>
<reference evidence="7" key="1">
    <citation type="submission" date="2025-08" db="UniProtKB">
        <authorList>
            <consortium name="RefSeq"/>
        </authorList>
    </citation>
    <scope>IDENTIFICATION</scope>
</reference>
<dbReference type="SMART" id="SM00868">
    <property type="entry name" value="zf-AD"/>
    <property type="match status" value="1"/>
</dbReference>
<protein>
    <submittedName>
        <fullName evidence="7">Uncharacterized protein LOC112048859</fullName>
    </submittedName>
</protein>
<gene>
    <name evidence="7" type="primary">LOC112048859</name>
</gene>
<dbReference type="RefSeq" id="XP_052746054.1">
    <property type="nucleotide sequence ID" value="XM_052890094.1"/>
</dbReference>
<keyword evidence="1" id="KW-0863">Zinc-finger</keyword>
<sequence>MDSSTTEKHHIYQIFRACRLCGAGAGYKMPIIQNVELDSGDVELKHKIRECVQIEVHQEDKMPPLICELCVDKVNDFYEFLEMCRQTNKSTRLRLGLPPQTLPRGAPDAGDCILGVTEPVFLENEDSNEPISKSKSKSVKNIKIKKEYDSRDNRNKDAKDYRNDKHKEAKEYRNEKQKKDMKKEGDSYKPGPRSLRRRSSPPPDSPPPDPRNTRGSKRQLDDDVSSISDKKSRRSDETLTTPKSILKREKESKSEEIKTTRSREKENEKIFNAKKVKIMVRKMTPPSSPKPTVSSKLPPSQTKPRCQICRVEFDRKSSLVNHMRTHVNKSASPPPKKENKKIECKVCERQFLHKNLLDIHRCNGKVKSSKPAPESKSEPKPSKPSLKPPTVKRVVPTKKKVYIEPVIDPEIKKQLQPLQVRISKCDPLLENKIGDYYDASDVDYDYGLDKTCVYPYIYTFRHLRIKSEPSYMVNISDEIKNAFDLDDETDVTDSDLDLDTSAVKTLKSLALKAVPVDKLDQVPKKSKKVKAAKAFDSILNSNYDSDLNLGISNIINRLDDDKDKSSETKNSDVTHKIDKTDSDSLFGDDNSPAITNSDFDTLFDGDVTKSDDVTDKSTDKDTKEDSETSESNSKFDDNKNDAITDNDSNETKDTIESNTEDCSKNSIDNENDSKNDNEESESNTDSKDKDDAIVKDVATDNKEANNDETHVNGQTELPKEFNMDDLEDVSDTDMEDGKLMEAIDNQISESGTANVKTDVCERDKVTDDATVKSTDLESVSDGDFE</sequence>
<keyword evidence="2" id="KW-0862">Zinc</keyword>
<feature type="compositionally biased region" description="Basic residues" evidence="3">
    <location>
        <begin position="134"/>
        <end position="143"/>
    </location>
</feature>
<feature type="region of interest" description="Disordered" evidence="3">
    <location>
        <begin position="125"/>
        <end position="269"/>
    </location>
</feature>
<feature type="compositionally biased region" description="Basic and acidic residues" evidence="3">
    <location>
        <begin position="228"/>
        <end position="237"/>
    </location>
</feature>
<dbReference type="InterPro" id="IPR012934">
    <property type="entry name" value="Znf_AD"/>
</dbReference>
<feature type="domain" description="ZAD" evidence="5">
    <location>
        <begin position="16"/>
        <end position="94"/>
    </location>
</feature>
<accession>A0ABM3M3U8</accession>
<keyword evidence="2" id="KW-0479">Metal-binding</keyword>
<dbReference type="GeneID" id="112048859"/>
<organism evidence="6 7">
    <name type="scientific">Bicyclus anynana</name>
    <name type="common">Squinting bush brown butterfly</name>
    <dbReference type="NCBI Taxonomy" id="110368"/>
    <lineage>
        <taxon>Eukaryota</taxon>
        <taxon>Metazoa</taxon>
        <taxon>Ecdysozoa</taxon>
        <taxon>Arthropoda</taxon>
        <taxon>Hexapoda</taxon>
        <taxon>Insecta</taxon>
        <taxon>Pterygota</taxon>
        <taxon>Neoptera</taxon>
        <taxon>Endopterygota</taxon>
        <taxon>Lepidoptera</taxon>
        <taxon>Glossata</taxon>
        <taxon>Ditrysia</taxon>
        <taxon>Papilionoidea</taxon>
        <taxon>Nymphalidae</taxon>
        <taxon>Satyrinae</taxon>
        <taxon>Satyrini</taxon>
        <taxon>Mycalesina</taxon>
        <taxon>Bicyclus</taxon>
    </lineage>
</organism>
<feature type="region of interest" description="Disordered" evidence="3">
    <location>
        <begin position="560"/>
        <end position="722"/>
    </location>
</feature>
<keyword evidence="6" id="KW-1185">Reference proteome</keyword>
<feature type="binding site" evidence="2">
    <location>
        <position position="67"/>
    </location>
    <ligand>
        <name>Zn(2+)</name>
        <dbReference type="ChEBI" id="CHEBI:29105"/>
    </ligand>
</feature>
<dbReference type="InterPro" id="IPR013087">
    <property type="entry name" value="Znf_C2H2_type"/>
</dbReference>
<feature type="binding site" evidence="2">
    <location>
        <position position="21"/>
    </location>
    <ligand>
        <name>Zn(2+)</name>
        <dbReference type="ChEBI" id="CHEBI:29105"/>
    </ligand>
</feature>
<feature type="region of interest" description="Disordered" evidence="3">
    <location>
        <begin position="362"/>
        <end position="391"/>
    </location>
</feature>
<feature type="compositionally biased region" description="Basic and acidic residues" evidence="3">
    <location>
        <begin position="560"/>
        <end position="582"/>
    </location>
</feature>
<feature type="binding site" evidence="2">
    <location>
        <position position="18"/>
    </location>
    <ligand>
        <name>Zn(2+)</name>
        <dbReference type="ChEBI" id="CHEBI:29105"/>
    </ligand>
</feature>
<evidence type="ECO:0000256" key="1">
    <source>
        <dbReference type="PROSITE-ProRule" id="PRU00042"/>
    </source>
</evidence>
<dbReference type="PROSITE" id="PS51915">
    <property type="entry name" value="ZAD"/>
    <property type="match status" value="1"/>
</dbReference>
<dbReference type="Pfam" id="PF07776">
    <property type="entry name" value="zf-AD"/>
    <property type="match status" value="1"/>
</dbReference>
<evidence type="ECO:0000256" key="2">
    <source>
        <dbReference type="PROSITE-ProRule" id="PRU01263"/>
    </source>
</evidence>
<dbReference type="Proteomes" id="UP001652582">
    <property type="component" value="Chromosome 27"/>
</dbReference>
<feature type="compositionally biased region" description="Basic and acidic residues" evidence="3">
    <location>
        <begin position="246"/>
        <end position="269"/>
    </location>
</feature>
<feature type="compositionally biased region" description="Basic and acidic residues" evidence="3">
    <location>
        <begin position="684"/>
        <end position="710"/>
    </location>
</feature>
<feature type="compositionally biased region" description="Pro residues" evidence="3">
    <location>
        <begin position="200"/>
        <end position="210"/>
    </location>
</feature>
<feature type="region of interest" description="Disordered" evidence="3">
    <location>
        <begin position="283"/>
        <end position="308"/>
    </location>
</feature>
<dbReference type="PROSITE" id="PS50157">
    <property type="entry name" value="ZINC_FINGER_C2H2_2"/>
    <property type="match status" value="1"/>
</dbReference>
<dbReference type="SUPFAM" id="SSF57667">
    <property type="entry name" value="beta-beta-alpha zinc fingers"/>
    <property type="match status" value="1"/>
</dbReference>
<dbReference type="SUPFAM" id="SSF57716">
    <property type="entry name" value="Glucocorticoid receptor-like (DNA-binding domain)"/>
    <property type="match status" value="1"/>
</dbReference>
<dbReference type="Gene3D" id="3.30.160.60">
    <property type="entry name" value="Classic Zinc Finger"/>
    <property type="match status" value="1"/>
</dbReference>
<evidence type="ECO:0000259" key="5">
    <source>
        <dbReference type="PROSITE" id="PS51915"/>
    </source>
</evidence>
<feature type="compositionally biased region" description="Basic and acidic residues" evidence="3">
    <location>
        <begin position="144"/>
        <end position="187"/>
    </location>
</feature>
<feature type="compositionally biased region" description="Low complexity" evidence="3">
    <location>
        <begin position="290"/>
        <end position="300"/>
    </location>
</feature>
<name>A0ABM3M3U8_BICAN</name>
<evidence type="ECO:0000313" key="7">
    <source>
        <dbReference type="RefSeq" id="XP_052746054.1"/>
    </source>
</evidence>
<dbReference type="InterPro" id="IPR036236">
    <property type="entry name" value="Znf_C2H2_sf"/>
</dbReference>
<feature type="compositionally biased region" description="Basic and acidic residues" evidence="3">
    <location>
        <begin position="606"/>
        <end position="626"/>
    </location>
</feature>
<evidence type="ECO:0000256" key="3">
    <source>
        <dbReference type="SAM" id="MobiDB-lite"/>
    </source>
</evidence>
<evidence type="ECO:0000259" key="4">
    <source>
        <dbReference type="PROSITE" id="PS50157"/>
    </source>
</evidence>
<dbReference type="PROSITE" id="PS00028">
    <property type="entry name" value="ZINC_FINGER_C2H2_1"/>
    <property type="match status" value="1"/>
</dbReference>
<proteinExistence type="predicted"/>
<dbReference type="Gene3D" id="3.40.1800.20">
    <property type="match status" value="1"/>
</dbReference>